<gene>
    <name evidence="3" type="ORF">HK105_206959</name>
</gene>
<feature type="region of interest" description="Disordered" evidence="1">
    <location>
        <begin position="219"/>
        <end position="256"/>
    </location>
</feature>
<evidence type="ECO:0000256" key="1">
    <source>
        <dbReference type="SAM" id="MobiDB-lite"/>
    </source>
</evidence>
<feature type="region of interest" description="Disordered" evidence="1">
    <location>
        <begin position="1"/>
        <end position="207"/>
    </location>
</feature>
<feature type="compositionally biased region" description="Low complexity" evidence="1">
    <location>
        <begin position="95"/>
        <end position="131"/>
    </location>
</feature>
<feature type="compositionally biased region" description="Acidic residues" evidence="1">
    <location>
        <begin position="17"/>
        <end position="26"/>
    </location>
</feature>
<protein>
    <recommendedName>
        <fullName evidence="2">DUF4709 domain-containing protein</fullName>
    </recommendedName>
</protein>
<feature type="region of interest" description="Disordered" evidence="1">
    <location>
        <begin position="773"/>
        <end position="794"/>
    </location>
</feature>
<feature type="compositionally biased region" description="Low complexity" evidence="1">
    <location>
        <begin position="344"/>
        <end position="359"/>
    </location>
</feature>
<evidence type="ECO:0000259" key="2">
    <source>
        <dbReference type="Pfam" id="PF15821"/>
    </source>
</evidence>
<dbReference type="Proteomes" id="UP001527925">
    <property type="component" value="Unassembled WGS sequence"/>
</dbReference>
<feature type="compositionally biased region" description="Low complexity" evidence="1">
    <location>
        <begin position="166"/>
        <end position="177"/>
    </location>
</feature>
<feature type="domain" description="DUF4709" evidence="2">
    <location>
        <begin position="393"/>
        <end position="478"/>
    </location>
</feature>
<evidence type="ECO:0000313" key="4">
    <source>
        <dbReference type="Proteomes" id="UP001527925"/>
    </source>
</evidence>
<feature type="compositionally biased region" description="Basic and acidic residues" evidence="1">
    <location>
        <begin position="334"/>
        <end position="343"/>
    </location>
</feature>
<accession>A0ABR4N1W6</accession>
<sequence>MALRSQPPPAIFPILESEAEEEEGEEQAPLAARKPDVPRGTLYKSISHQRGGARGADLASLACPELPASPKDGSTKPSEGEPGLASGPPRRQIPSSRSASGLDASASGLASSTGLGSSAGSASGSGQPLSGILAHGPRGIHKSVSIKDELSETQESTLAPQNDLLAPRSSSPSSSARSTDDPPRHSLTSRRTSLSHSLGTSSTRRSSIIGEARAALVSPFADVTPATKSDDSPRASTESLEYEPPPGFNLAGNPHAPEYALRQRGSVALDPHSAAIGPGASLSDSRRASIHHPLGTDILNSSAFRRMSVQLAESARASHEPGDASSQKGGLELRPSEIQDDRLGSQISLSSSRSQRRTSMPARRSSLISIEQILADREAEEQGYHLTGKPRRDCATQTDEEITNFEVLDGIYNALRDELEITEEMVDVSQRQRMRLATSEIYNRMGSQLLKMEQAYRASLHNVRSQCQATLKDAIGKVNKDNQRYDDWIISEAEERYQQLRKPLETVAEVSSTHLRRRQEEIQRLRYTCSRLYSVLARQGILSEEELRVAEAERAWVSDILSDYQSAIVDRDEEIQLLRHEVARLDALQDEFDRSLDRSAAFEKTVSRQESPLGQGRRGSRTNNVASRQHETAPIPTLDALIQNMNFSSDSLLDLHAAATAASAFPQKDADAQQIEQITQHYEEVIHNLEIVHAEEIASLIRKRDDVGAKWAVKIRSATRLKDDSGTLKVLHRQERLISLAQKMNRPRPLKDAETTAYISGVTLAMLLESQRHEDEKKAAEARAAETQAAEKRELKERMKRAHEELKRTQSRSNNKLDAVLRSRVASSVRGGMMRTSICGR</sequence>
<evidence type="ECO:0000313" key="3">
    <source>
        <dbReference type="EMBL" id="KAL2913499.1"/>
    </source>
</evidence>
<name>A0ABR4N1W6_9FUNG</name>
<keyword evidence="4" id="KW-1185">Reference proteome</keyword>
<comment type="caution">
    <text evidence="3">The sequence shown here is derived from an EMBL/GenBank/DDBJ whole genome shotgun (WGS) entry which is preliminary data.</text>
</comment>
<feature type="region of interest" description="Disordered" evidence="1">
    <location>
        <begin position="311"/>
        <end position="364"/>
    </location>
</feature>
<reference evidence="3 4" key="1">
    <citation type="submission" date="2023-09" db="EMBL/GenBank/DDBJ databases">
        <title>Pangenome analysis of Batrachochytrium dendrobatidis and related Chytrids.</title>
        <authorList>
            <person name="Yacoub M.N."/>
            <person name="Stajich J.E."/>
            <person name="James T.Y."/>
        </authorList>
    </citation>
    <scope>NUCLEOTIDE SEQUENCE [LARGE SCALE GENOMIC DNA]</scope>
    <source>
        <strain evidence="3 4">JEL0888</strain>
    </source>
</reference>
<proteinExistence type="predicted"/>
<dbReference type="EMBL" id="JADGIZ020000045">
    <property type="protein sequence ID" value="KAL2913499.1"/>
    <property type="molecule type" value="Genomic_DNA"/>
</dbReference>
<feature type="compositionally biased region" description="Pro residues" evidence="1">
    <location>
        <begin position="1"/>
        <end position="11"/>
    </location>
</feature>
<feature type="compositionally biased region" description="Low complexity" evidence="1">
    <location>
        <begin position="185"/>
        <end position="207"/>
    </location>
</feature>
<feature type="region of interest" description="Disordered" evidence="1">
    <location>
        <begin position="603"/>
        <end position="631"/>
    </location>
</feature>
<dbReference type="Pfam" id="PF15821">
    <property type="entry name" value="DUF4709"/>
    <property type="match status" value="1"/>
</dbReference>
<organism evidence="3 4">
    <name type="scientific">Polyrhizophydium stewartii</name>
    <dbReference type="NCBI Taxonomy" id="2732419"/>
    <lineage>
        <taxon>Eukaryota</taxon>
        <taxon>Fungi</taxon>
        <taxon>Fungi incertae sedis</taxon>
        <taxon>Chytridiomycota</taxon>
        <taxon>Chytridiomycota incertae sedis</taxon>
        <taxon>Chytridiomycetes</taxon>
        <taxon>Rhizophydiales</taxon>
        <taxon>Rhizophydiales incertae sedis</taxon>
        <taxon>Polyrhizophydium</taxon>
    </lineage>
</organism>
<dbReference type="InterPro" id="IPR031651">
    <property type="entry name" value="DUF4709"/>
</dbReference>